<sequence length="242" mass="26915">MSIFMCTSYYEVIPTLDDVRLEISNLVGLPEIKDQLETIVEIIVDAEKHESCGFTVIPPKPFHMVFVGNNGTGGGVLLVNIDEEDPINSNTLEDIMALMDESDTSVVFTGTYKALNQYMKFNNELYKRFSARLQFDDFTCEELAMIIQKKANAKGEDSLIDGFELDASCTTDNVAELIADITPTNLRSMLNAHLLDQMLIESKKIHLESGFAQKTGESIISLTDLALGIQNGAQIYMKLLNL</sequence>
<evidence type="ECO:0000313" key="1">
    <source>
        <dbReference type="EMBL" id="KZV50605.1"/>
    </source>
</evidence>
<dbReference type="PANTHER" id="PTHR43392">
    <property type="entry name" value="AAA-TYPE ATPASE FAMILY PROTEIN / ANKYRIN REPEAT FAMILY PROTEIN"/>
    <property type="match status" value="1"/>
</dbReference>
<dbReference type="OrthoDB" id="2423195at2759"/>
<dbReference type="EMBL" id="KQ992369">
    <property type="protein sequence ID" value="KZV50605.1"/>
    <property type="molecule type" value="Genomic_DNA"/>
</dbReference>
<gene>
    <name evidence="1" type="ORF">F511_14608</name>
</gene>
<dbReference type="InterPro" id="IPR050773">
    <property type="entry name" value="CbxX/CfxQ_RuBisCO_ESX"/>
</dbReference>
<reference evidence="1 2" key="1">
    <citation type="journal article" date="2015" name="Proc. Natl. Acad. Sci. U.S.A.">
        <title>The resurrection genome of Boea hygrometrica: A blueprint for survival of dehydration.</title>
        <authorList>
            <person name="Xiao L."/>
            <person name="Yang G."/>
            <person name="Zhang L."/>
            <person name="Yang X."/>
            <person name="Zhao S."/>
            <person name="Ji Z."/>
            <person name="Zhou Q."/>
            <person name="Hu M."/>
            <person name="Wang Y."/>
            <person name="Chen M."/>
            <person name="Xu Y."/>
            <person name="Jin H."/>
            <person name="Xiao X."/>
            <person name="Hu G."/>
            <person name="Bao F."/>
            <person name="Hu Y."/>
            <person name="Wan P."/>
            <person name="Li L."/>
            <person name="Deng X."/>
            <person name="Kuang T."/>
            <person name="Xiang C."/>
            <person name="Zhu J.K."/>
            <person name="Oliver M.J."/>
            <person name="He Y."/>
        </authorList>
    </citation>
    <scope>NUCLEOTIDE SEQUENCE [LARGE SCALE GENOMIC DNA]</scope>
    <source>
        <strain evidence="2">cv. XS01</strain>
    </source>
</reference>
<evidence type="ECO:0000313" key="2">
    <source>
        <dbReference type="Proteomes" id="UP000250235"/>
    </source>
</evidence>
<keyword evidence="2" id="KW-1185">Reference proteome</keyword>
<dbReference type="InterPro" id="IPR027417">
    <property type="entry name" value="P-loop_NTPase"/>
</dbReference>
<accession>A0A2Z7CWB7</accession>
<dbReference type="SUPFAM" id="SSF52540">
    <property type="entry name" value="P-loop containing nucleoside triphosphate hydrolases"/>
    <property type="match status" value="1"/>
</dbReference>
<proteinExistence type="predicted"/>
<organism evidence="1 2">
    <name type="scientific">Dorcoceras hygrometricum</name>
    <dbReference type="NCBI Taxonomy" id="472368"/>
    <lineage>
        <taxon>Eukaryota</taxon>
        <taxon>Viridiplantae</taxon>
        <taxon>Streptophyta</taxon>
        <taxon>Embryophyta</taxon>
        <taxon>Tracheophyta</taxon>
        <taxon>Spermatophyta</taxon>
        <taxon>Magnoliopsida</taxon>
        <taxon>eudicotyledons</taxon>
        <taxon>Gunneridae</taxon>
        <taxon>Pentapetalae</taxon>
        <taxon>asterids</taxon>
        <taxon>lamiids</taxon>
        <taxon>Lamiales</taxon>
        <taxon>Gesneriaceae</taxon>
        <taxon>Didymocarpoideae</taxon>
        <taxon>Trichosporeae</taxon>
        <taxon>Loxocarpinae</taxon>
        <taxon>Dorcoceras</taxon>
    </lineage>
</organism>
<dbReference type="GO" id="GO:0016887">
    <property type="term" value="F:ATP hydrolysis activity"/>
    <property type="evidence" value="ECO:0007669"/>
    <property type="project" value="TreeGrafter"/>
</dbReference>
<name>A0A2Z7CWB7_9LAMI</name>
<dbReference type="AlphaFoldDB" id="A0A2Z7CWB7"/>
<dbReference type="PANTHER" id="PTHR43392:SF2">
    <property type="entry name" value="AAA-TYPE ATPASE FAMILY PROTEIN _ ANKYRIN REPEAT FAMILY PROTEIN"/>
    <property type="match status" value="1"/>
</dbReference>
<protein>
    <submittedName>
        <fullName evidence="1">Caseinolytic peptidase B protein</fullName>
    </submittedName>
</protein>
<dbReference type="Proteomes" id="UP000250235">
    <property type="component" value="Unassembled WGS sequence"/>
</dbReference>